<reference evidence="8 9" key="1">
    <citation type="submission" date="2021-03" db="EMBL/GenBank/DDBJ databases">
        <title>Metabolic Capacity of the Antarctic Cyanobacterium Phormidium pseudopriestleyi that Sustains Oxygenic Photosynthesis in the Presence of Hydrogen Sulfide.</title>
        <authorList>
            <person name="Lumian J.E."/>
            <person name="Jungblut A.D."/>
            <person name="Dillon M.L."/>
            <person name="Hawes I."/>
            <person name="Doran P.T."/>
            <person name="Mackey T.J."/>
            <person name="Dick G.J."/>
            <person name="Grettenberger C.L."/>
            <person name="Sumner D.Y."/>
        </authorList>
    </citation>
    <scope>NUCLEOTIDE SEQUENCE [LARGE SCALE GENOMIC DNA]</scope>
    <source>
        <strain evidence="8 9">FRX01</strain>
    </source>
</reference>
<evidence type="ECO:0000256" key="4">
    <source>
        <dbReference type="ARBA" id="ARBA00022747"/>
    </source>
</evidence>
<dbReference type="PRINTS" id="PR00105">
    <property type="entry name" value="C5METTRFRASE"/>
</dbReference>
<evidence type="ECO:0000256" key="3">
    <source>
        <dbReference type="ARBA" id="ARBA00022691"/>
    </source>
</evidence>
<sequence length="399" mass="45651">MLFSPPSLPMSSKKYPYSVLSLFAGAGGLDLGFELEGFRVLEAIDINPWAVQTLQQNRSQWNVKLQDVRSYSPQLSEQPDVLLAGVPCQGFSLGGNRQENDPRNLLYKEVIRIAKICQPRIVLIENVLNLRTMRSPLTGLPFNETIIQELNQMGYQVVSDIFKVCYYGVPQTRRRFIFIGFKDNLPLGYELPKPGELTTIRDFIYDLAREEGKELPNHNPQWGFKSKVHRETGNSFNLEEEVLPVRLSRTASDGHPIRSYDAPFPAIDSATIWGWAQGNIVAGRYEKDRVNGEFVRNSQSTVPLWRIEASRIRSFTHREYARLQTFPDDWVFMGGNKRDIHLQIGNAVPVKFAQQLARNVRQALDCLDAGIRFGENGIEKRSPRRDSNEMPEYRQLSLF</sequence>
<keyword evidence="9" id="KW-1185">Reference proteome</keyword>
<evidence type="ECO:0000256" key="5">
    <source>
        <dbReference type="PROSITE-ProRule" id="PRU01016"/>
    </source>
</evidence>
<evidence type="ECO:0000256" key="6">
    <source>
        <dbReference type="RuleBase" id="RU000416"/>
    </source>
</evidence>
<dbReference type="GO" id="GO:0003886">
    <property type="term" value="F:DNA (cytosine-5-)-methyltransferase activity"/>
    <property type="evidence" value="ECO:0007669"/>
    <property type="project" value="UniProtKB-EC"/>
</dbReference>
<evidence type="ECO:0000256" key="1">
    <source>
        <dbReference type="ARBA" id="ARBA00022603"/>
    </source>
</evidence>
<keyword evidence="3 5" id="KW-0949">S-adenosyl-L-methionine</keyword>
<dbReference type="Gene3D" id="3.40.50.150">
    <property type="entry name" value="Vaccinia Virus protein VP39"/>
    <property type="match status" value="1"/>
</dbReference>
<evidence type="ECO:0000256" key="7">
    <source>
        <dbReference type="RuleBase" id="RU000417"/>
    </source>
</evidence>
<comment type="similarity">
    <text evidence="5 6">Belongs to the class I-like SAM-binding methyltransferase superfamily. C5-methyltransferase family.</text>
</comment>
<comment type="catalytic activity">
    <reaction evidence="7">
        <text>a 2'-deoxycytidine in DNA + S-adenosyl-L-methionine = a 5-methyl-2'-deoxycytidine in DNA + S-adenosyl-L-homocysteine + H(+)</text>
        <dbReference type="Rhea" id="RHEA:13681"/>
        <dbReference type="Rhea" id="RHEA-COMP:11369"/>
        <dbReference type="Rhea" id="RHEA-COMP:11370"/>
        <dbReference type="ChEBI" id="CHEBI:15378"/>
        <dbReference type="ChEBI" id="CHEBI:57856"/>
        <dbReference type="ChEBI" id="CHEBI:59789"/>
        <dbReference type="ChEBI" id="CHEBI:85452"/>
        <dbReference type="ChEBI" id="CHEBI:85454"/>
        <dbReference type="EC" id="2.1.1.37"/>
    </reaction>
</comment>
<protein>
    <recommendedName>
        <fullName evidence="7">Cytosine-specific methyltransferase</fullName>
        <ecNumber evidence="7">2.1.1.37</ecNumber>
    </recommendedName>
</protein>
<dbReference type="Gene3D" id="3.90.120.10">
    <property type="entry name" value="DNA Methylase, subunit A, domain 2"/>
    <property type="match status" value="1"/>
</dbReference>
<dbReference type="EMBL" id="JAFLQW010000507">
    <property type="protein sequence ID" value="MBO0351177.1"/>
    <property type="molecule type" value="Genomic_DNA"/>
</dbReference>
<dbReference type="InterPro" id="IPR029063">
    <property type="entry name" value="SAM-dependent_MTases_sf"/>
</dbReference>
<dbReference type="PROSITE" id="PS51679">
    <property type="entry name" value="SAM_MT_C5"/>
    <property type="match status" value="1"/>
</dbReference>
<dbReference type="Proteomes" id="UP000664844">
    <property type="component" value="Unassembled WGS sequence"/>
</dbReference>
<evidence type="ECO:0000313" key="9">
    <source>
        <dbReference type="Proteomes" id="UP000664844"/>
    </source>
</evidence>
<proteinExistence type="inferred from homology"/>
<dbReference type="InterPro" id="IPR018117">
    <property type="entry name" value="C5_DNA_meth_AS"/>
</dbReference>
<dbReference type="Pfam" id="PF00145">
    <property type="entry name" value="DNA_methylase"/>
    <property type="match status" value="1"/>
</dbReference>
<dbReference type="PANTHER" id="PTHR10629:SF52">
    <property type="entry name" value="DNA (CYTOSINE-5)-METHYLTRANSFERASE 1"/>
    <property type="match status" value="1"/>
</dbReference>
<dbReference type="NCBIfam" id="TIGR00675">
    <property type="entry name" value="dcm"/>
    <property type="match status" value="1"/>
</dbReference>
<dbReference type="PANTHER" id="PTHR10629">
    <property type="entry name" value="CYTOSINE-SPECIFIC METHYLTRANSFERASE"/>
    <property type="match status" value="1"/>
</dbReference>
<feature type="active site" evidence="5">
    <location>
        <position position="88"/>
    </location>
</feature>
<dbReference type="InterPro" id="IPR050390">
    <property type="entry name" value="C5-Methyltransferase"/>
</dbReference>
<dbReference type="EC" id="2.1.1.37" evidence="7"/>
<keyword evidence="4" id="KW-0680">Restriction system</keyword>
<evidence type="ECO:0000313" key="8">
    <source>
        <dbReference type="EMBL" id="MBO0351177.1"/>
    </source>
</evidence>
<organism evidence="8 9">
    <name type="scientific">Phormidium pseudopriestleyi FRX01</name>
    <dbReference type="NCBI Taxonomy" id="1759528"/>
    <lineage>
        <taxon>Bacteria</taxon>
        <taxon>Bacillati</taxon>
        <taxon>Cyanobacteriota</taxon>
        <taxon>Cyanophyceae</taxon>
        <taxon>Oscillatoriophycideae</taxon>
        <taxon>Oscillatoriales</taxon>
        <taxon>Oscillatoriaceae</taxon>
        <taxon>Phormidium</taxon>
    </lineage>
</organism>
<dbReference type="SUPFAM" id="SSF53335">
    <property type="entry name" value="S-adenosyl-L-methionine-dependent methyltransferases"/>
    <property type="match status" value="1"/>
</dbReference>
<gene>
    <name evidence="8" type="primary">dcm</name>
    <name evidence="8" type="ORF">J0895_19280</name>
</gene>
<name>A0ABS3FXV2_9CYAN</name>
<keyword evidence="1 5" id="KW-0489">Methyltransferase</keyword>
<dbReference type="PROSITE" id="PS00094">
    <property type="entry name" value="C5_MTASE_1"/>
    <property type="match status" value="1"/>
</dbReference>
<keyword evidence="2 5" id="KW-0808">Transferase</keyword>
<dbReference type="GO" id="GO:0032259">
    <property type="term" value="P:methylation"/>
    <property type="evidence" value="ECO:0007669"/>
    <property type="project" value="UniProtKB-KW"/>
</dbReference>
<dbReference type="InterPro" id="IPR001525">
    <property type="entry name" value="C5_MeTfrase"/>
</dbReference>
<comment type="caution">
    <text evidence="8">The sequence shown here is derived from an EMBL/GenBank/DDBJ whole genome shotgun (WGS) entry which is preliminary data.</text>
</comment>
<evidence type="ECO:0000256" key="2">
    <source>
        <dbReference type="ARBA" id="ARBA00022679"/>
    </source>
</evidence>
<accession>A0ABS3FXV2</accession>